<evidence type="ECO:0000259" key="6">
    <source>
        <dbReference type="Pfam" id="PF07980"/>
    </source>
</evidence>
<evidence type="ECO:0000313" key="8">
    <source>
        <dbReference type="EMBL" id="GAA4912460.1"/>
    </source>
</evidence>
<evidence type="ECO:0000256" key="4">
    <source>
        <dbReference type="ARBA" id="ARBA00023136"/>
    </source>
</evidence>
<evidence type="ECO:0000256" key="3">
    <source>
        <dbReference type="ARBA" id="ARBA00022729"/>
    </source>
</evidence>
<dbReference type="SUPFAM" id="SSF48452">
    <property type="entry name" value="TPR-like"/>
    <property type="match status" value="1"/>
</dbReference>
<keyword evidence="9" id="KW-1185">Reference proteome</keyword>
<feature type="domain" description="SusD-like N-terminal" evidence="7">
    <location>
        <begin position="18"/>
        <end position="202"/>
    </location>
</feature>
<feature type="domain" description="RagB/SusD" evidence="6">
    <location>
        <begin position="362"/>
        <end position="460"/>
    </location>
</feature>
<dbReference type="Pfam" id="PF14322">
    <property type="entry name" value="SusD-like_3"/>
    <property type="match status" value="1"/>
</dbReference>
<keyword evidence="3" id="KW-0732">Signal</keyword>
<gene>
    <name evidence="8" type="ORF">GCM10023313_14450</name>
</gene>
<comment type="subcellular location">
    <subcellularLocation>
        <location evidence="1">Cell outer membrane</location>
    </subcellularLocation>
</comment>
<comment type="caution">
    <text evidence="8">The sequence shown here is derived from an EMBL/GenBank/DDBJ whole genome shotgun (WGS) entry which is preliminary data.</text>
</comment>
<evidence type="ECO:0000256" key="2">
    <source>
        <dbReference type="ARBA" id="ARBA00006275"/>
    </source>
</evidence>
<dbReference type="RefSeq" id="WP_345330367.1">
    <property type="nucleotide sequence ID" value="NZ_BAABJI010000002.1"/>
</dbReference>
<dbReference type="Pfam" id="PF07980">
    <property type="entry name" value="SusD_RagB"/>
    <property type="match status" value="1"/>
</dbReference>
<sequence>MKKLIYILTLLALTSCNKFLDVKPESEIDKDELFKTEEGYKEALNGVYTFCSSQSLYGENLTYGNLDIMAQNYEFTDLVLRRVANFEYESPAMVGFRNTVWANAYRAIANCNNILENIDSRKSLFQGNNYQIIKGETLILRAYLHFDMLRLFAPSFKSNPAAKGIPYVTRVSTQSTPFSTVSESLDKIIADLNEAKALLKDTDPIVSGYQVGYPGDLGNPEVNYPDLFIQNRRHRMNYFTACGELARAHLYKNDMANSLLNARIIINANRFPWTEEADFFQQDLTKRDRIFYKELISAWYVNDNNAIREKLISLYTAVSPTFAPTTSLIDDIYESARSGADDWRYKQWFFRTTIQSGTGERALLQKYVSNTTPTPNRHPLVMPTLRLSEIYYIAAEASFDSDPAQAVAYFNTLRRQRGIGDAVNAQVAKDDFINMLVLDARKEFYGESQIFYMYKRLNKAVKVSATINIPPSDRIFVLPLPNDEEAYRNN</sequence>
<comment type="similarity">
    <text evidence="2">Belongs to the SusD family.</text>
</comment>
<evidence type="ECO:0000313" key="9">
    <source>
        <dbReference type="Proteomes" id="UP001501436"/>
    </source>
</evidence>
<name>A0ABP9FR00_9SPHI</name>
<dbReference type="Proteomes" id="UP001501436">
    <property type="component" value="Unassembled WGS sequence"/>
</dbReference>
<dbReference type="Gene3D" id="1.25.40.390">
    <property type="match status" value="1"/>
</dbReference>
<protein>
    <submittedName>
        <fullName evidence="8">RagB/SusD family nutrient uptake outer membrane protein</fullName>
    </submittedName>
</protein>
<keyword evidence="4" id="KW-0472">Membrane</keyword>
<evidence type="ECO:0000256" key="5">
    <source>
        <dbReference type="ARBA" id="ARBA00023237"/>
    </source>
</evidence>
<dbReference type="InterPro" id="IPR012944">
    <property type="entry name" value="SusD_RagB_dom"/>
</dbReference>
<evidence type="ECO:0000259" key="7">
    <source>
        <dbReference type="Pfam" id="PF14322"/>
    </source>
</evidence>
<organism evidence="8 9">
    <name type="scientific">Mucilaginibacter defluvii</name>
    <dbReference type="NCBI Taxonomy" id="1196019"/>
    <lineage>
        <taxon>Bacteria</taxon>
        <taxon>Pseudomonadati</taxon>
        <taxon>Bacteroidota</taxon>
        <taxon>Sphingobacteriia</taxon>
        <taxon>Sphingobacteriales</taxon>
        <taxon>Sphingobacteriaceae</taxon>
        <taxon>Mucilaginibacter</taxon>
    </lineage>
</organism>
<reference evidence="9" key="1">
    <citation type="journal article" date="2019" name="Int. J. Syst. Evol. Microbiol.">
        <title>The Global Catalogue of Microorganisms (GCM) 10K type strain sequencing project: providing services to taxonomists for standard genome sequencing and annotation.</title>
        <authorList>
            <consortium name="The Broad Institute Genomics Platform"/>
            <consortium name="The Broad Institute Genome Sequencing Center for Infectious Disease"/>
            <person name="Wu L."/>
            <person name="Ma J."/>
        </authorList>
    </citation>
    <scope>NUCLEOTIDE SEQUENCE [LARGE SCALE GENOMIC DNA]</scope>
    <source>
        <strain evidence="9">JCM 18283</strain>
    </source>
</reference>
<dbReference type="InterPro" id="IPR033985">
    <property type="entry name" value="SusD-like_N"/>
</dbReference>
<accession>A0ABP9FR00</accession>
<dbReference type="InterPro" id="IPR011990">
    <property type="entry name" value="TPR-like_helical_dom_sf"/>
</dbReference>
<dbReference type="PROSITE" id="PS51257">
    <property type="entry name" value="PROKAR_LIPOPROTEIN"/>
    <property type="match status" value="1"/>
</dbReference>
<proteinExistence type="inferred from homology"/>
<dbReference type="EMBL" id="BAABJI010000002">
    <property type="protein sequence ID" value="GAA4912460.1"/>
    <property type="molecule type" value="Genomic_DNA"/>
</dbReference>
<evidence type="ECO:0000256" key="1">
    <source>
        <dbReference type="ARBA" id="ARBA00004442"/>
    </source>
</evidence>
<keyword evidence="5" id="KW-0998">Cell outer membrane</keyword>